<dbReference type="InterPro" id="IPR002142">
    <property type="entry name" value="Peptidase_S49"/>
</dbReference>
<comment type="similarity">
    <text evidence="1">Belongs to the peptidase S49 family.</text>
</comment>
<organism evidence="3">
    <name type="scientific">marine sediment metagenome</name>
    <dbReference type="NCBI Taxonomy" id="412755"/>
    <lineage>
        <taxon>unclassified sequences</taxon>
        <taxon>metagenomes</taxon>
        <taxon>ecological metagenomes</taxon>
    </lineage>
</organism>
<dbReference type="CDD" id="cd07022">
    <property type="entry name" value="S49_Sppa_36K_type"/>
    <property type="match status" value="1"/>
</dbReference>
<dbReference type="Gene3D" id="3.90.226.10">
    <property type="entry name" value="2-enoyl-CoA Hydratase, Chain A, domain 1"/>
    <property type="match status" value="1"/>
</dbReference>
<dbReference type="EMBL" id="LAZR01030816">
    <property type="protein sequence ID" value="KKL55504.1"/>
    <property type="molecule type" value="Genomic_DNA"/>
</dbReference>
<dbReference type="Pfam" id="PF01343">
    <property type="entry name" value="Peptidase_S49"/>
    <property type="match status" value="1"/>
</dbReference>
<proteinExistence type="inferred from homology"/>
<gene>
    <name evidence="3" type="ORF">LCGC14_2254750</name>
</gene>
<reference evidence="3" key="1">
    <citation type="journal article" date="2015" name="Nature">
        <title>Complex archaea that bridge the gap between prokaryotes and eukaryotes.</title>
        <authorList>
            <person name="Spang A."/>
            <person name="Saw J.H."/>
            <person name="Jorgensen S.L."/>
            <person name="Zaremba-Niedzwiedzka K."/>
            <person name="Martijn J."/>
            <person name="Lind A.E."/>
            <person name="van Eijk R."/>
            <person name="Schleper C."/>
            <person name="Guy L."/>
            <person name="Ettema T.J."/>
        </authorList>
    </citation>
    <scope>NUCLEOTIDE SEQUENCE</scope>
</reference>
<evidence type="ECO:0000313" key="3">
    <source>
        <dbReference type="EMBL" id="KKL55504.1"/>
    </source>
</evidence>
<feature type="domain" description="Peptidase S49" evidence="2">
    <location>
        <begin position="129"/>
        <end position="274"/>
    </location>
</feature>
<dbReference type="InterPro" id="IPR033855">
    <property type="entry name" value="Protein_C"/>
</dbReference>
<accession>A0A0F9D1U4</accession>
<protein>
    <recommendedName>
        <fullName evidence="2">Peptidase S49 domain-containing protein</fullName>
    </recommendedName>
</protein>
<comment type="caution">
    <text evidence="3">The sequence shown here is derived from an EMBL/GenBank/DDBJ whole genome shotgun (WGS) entry which is preliminary data.</text>
</comment>
<dbReference type="GO" id="GO:0006508">
    <property type="term" value="P:proteolysis"/>
    <property type="evidence" value="ECO:0007669"/>
    <property type="project" value="InterPro"/>
</dbReference>
<dbReference type="InterPro" id="IPR029045">
    <property type="entry name" value="ClpP/crotonase-like_dom_sf"/>
</dbReference>
<sequence>MNIHRILQMFTGDVCLLEPRMLRLGGRLLHRKLLGEVFTGTRVHAELGVATPIQRREARESGIAVIPIVGVVEQRMHSLGTSVEEIEMMFDAAIASKRVDGIVFDVDSPGGGVTGVPELAERIFAARGIKPLASISNGMMASAALWLGSAAREVWAIRSGDTGSLGVYALHIDETKAIEDEGIVVTEFSAGKYKTEGAPWAVLSEEAAEFFQSRVDEVYGWFTVAMAEFRGDTPANVRKGYGEGRMLGAKQAKAAKLVDRIGTFEEVVSRVAQLGSKPKGRRAAMLREEVALDRDRRIS</sequence>
<dbReference type="Gene3D" id="6.20.330.10">
    <property type="match status" value="1"/>
</dbReference>
<dbReference type="PANTHER" id="PTHR42987:SF4">
    <property type="entry name" value="PROTEASE SOHB-RELATED"/>
    <property type="match status" value="1"/>
</dbReference>
<dbReference type="SUPFAM" id="SSF52096">
    <property type="entry name" value="ClpP/crotonase"/>
    <property type="match status" value="1"/>
</dbReference>
<dbReference type="PANTHER" id="PTHR42987">
    <property type="entry name" value="PEPTIDASE S49"/>
    <property type="match status" value="1"/>
</dbReference>
<name>A0A0F9D1U4_9ZZZZ</name>
<evidence type="ECO:0000256" key="1">
    <source>
        <dbReference type="ARBA" id="ARBA00008683"/>
    </source>
</evidence>
<dbReference type="GO" id="GO:0008233">
    <property type="term" value="F:peptidase activity"/>
    <property type="evidence" value="ECO:0007669"/>
    <property type="project" value="InterPro"/>
</dbReference>
<evidence type="ECO:0000259" key="2">
    <source>
        <dbReference type="Pfam" id="PF01343"/>
    </source>
</evidence>
<dbReference type="AlphaFoldDB" id="A0A0F9D1U4"/>